<dbReference type="EMBL" id="UZAH01026566">
    <property type="protein sequence ID" value="VDO82478.1"/>
    <property type="molecule type" value="Genomic_DNA"/>
</dbReference>
<dbReference type="Pfam" id="PF24748">
    <property type="entry name" value="Galaxin_repeat"/>
    <property type="match status" value="1"/>
</dbReference>
<reference evidence="4" key="2">
    <citation type="submission" date="2019-09" db="UniProtKB">
        <authorList>
            <consortium name="WormBaseParasite"/>
        </authorList>
    </citation>
    <scope>IDENTIFICATION</scope>
</reference>
<sequence length="186" mass="20387">MAQSTLFGTFPARSVIKACCGADEGLCNTYESIDDLFGTACCGLMPYNTFSQLCCEGIVRERYRSGSYADQCCGNDVLRFGQTCCEGTVHNVVSGDCCGQAVYSKSDSSFLCCNEFRTTTPTDVCCGSSAFDGGRLQICCGNKVREYNISVEYSKTRRGLKLFIPAAPLTCKRIFDEIWVLNKNNK</sequence>
<evidence type="ECO:0000313" key="2">
    <source>
        <dbReference type="EMBL" id="VDO82478.1"/>
    </source>
</evidence>
<proteinExistence type="predicted"/>
<evidence type="ECO:0000313" key="3">
    <source>
        <dbReference type="Proteomes" id="UP000050761"/>
    </source>
</evidence>
<dbReference type="OrthoDB" id="5989849at2759"/>
<gene>
    <name evidence="2" type="ORF">HPBE_LOCUS9841</name>
</gene>
<dbReference type="WBParaSite" id="HPBE_0000984001-mRNA-1">
    <property type="protein sequence ID" value="HPBE_0000984001-mRNA-1"/>
    <property type="gene ID" value="HPBE_0000984001"/>
</dbReference>
<accession>A0A3P8C2C2</accession>
<dbReference type="AlphaFoldDB" id="A0A183FQ60"/>
<accession>A0A183FQ60</accession>
<feature type="domain" description="Galaxin-like repeats" evidence="1">
    <location>
        <begin position="40"/>
        <end position="148"/>
    </location>
</feature>
<evidence type="ECO:0000313" key="4">
    <source>
        <dbReference type="WBParaSite" id="HPBE_0000984001-mRNA-1"/>
    </source>
</evidence>
<evidence type="ECO:0000259" key="1">
    <source>
        <dbReference type="Pfam" id="PF24748"/>
    </source>
</evidence>
<organism evidence="3 4">
    <name type="scientific">Heligmosomoides polygyrus</name>
    <name type="common">Parasitic roundworm</name>
    <dbReference type="NCBI Taxonomy" id="6339"/>
    <lineage>
        <taxon>Eukaryota</taxon>
        <taxon>Metazoa</taxon>
        <taxon>Ecdysozoa</taxon>
        <taxon>Nematoda</taxon>
        <taxon>Chromadorea</taxon>
        <taxon>Rhabditida</taxon>
        <taxon>Rhabditina</taxon>
        <taxon>Rhabditomorpha</taxon>
        <taxon>Strongyloidea</taxon>
        <taxon>Heligmosomidae</taxon>
        <taxon>Heligmosomoides</taxon>
    </lineage>
</organism>
<name>A0A183FQ60_HELPZ</name>
<dbReference type="Proteomes" id="UP000050761">
    <property type="component" value="Unassembled WGS sequence"/>
</dbReference>
<dbReference type="InterPro" id="IPR056601">
    <property type="entry name" value="Galaxin_dom"/>
</dbReference>
<reference evidence="2 3" key="1">
    <citation type="submission" date="2018-11" db="EMBL/GenBank/DDBJ databases">
        <authorList>
            <consortium name="Pathogen Informatics"/>
        </authorList>
    </citation>
    <scope>NUCLEOTIDE SEQUENCE [LARGE SCALE GENOMIC DNA]</scope>
</reference>
<protein>
    <submittedName>
        <fullName evidence="4">DB domain-containing protein</fullName>
    </submittedName>
</protein>
<keyword evidence="3" id="KW-1185">Reference proteome</keyword>